<feature type="region of interest" description="Disordered" evidence="1">
    <location>
        <begin position="257"/>
        <end position="280"/>
    </location>
</feature>
<dbReference type="Proteomes" id="UP000224130">
    <property type="component" value="Unassembled WGS sequence"/>
</dbReference>
<feature type="transmembrane region" description="Helical" evidence="2">
    <location>
        <begin position="231"/>
        <end position="253"/>
    </location>
</feature>
<evidence type="ECO:0000256" key="2">
    <source>
        <dbReference type="SAM" id="Phobius"/>
    </source>
</evidence>
<dbReference type="AlphaFoldDB" id="A0A2A9EWJ4"/>
<dbReference type="OrthoDB" id="4485680at2"/>
<keyword evidence="2" id="KW-1133">Transmembrane helix</keyword>
<gene>
    <name evidence="3" type="ORF">ATJ88_1340</name>
</gene>
<feature type="compositionally biased region" description="Low complexity" evidence="1">
    <location>
        <begin position="34"/>
        <end position="57"/>
    </location>
</feature>
<evidence type="ECO:0000313" key="4">
    <source>
        <dbReference type="Proteomes" id="UP000224130"/>
    </source>
</evidence>
<evidence type="ECO:0000256" key="1">
    <source>
        <dbReference type="SAM" id="MobiDB-lite"/>
    </source>
</evidence>
<keyword evidence="2" id="KW-0472">Membrane</keyword>
<dbReference type="EMBL" id="PDJJ01000001">
    <property type="protein sequence ID" value="PFG42672.1"/>
    <property type="molecule type" value="Genomic_DNA"/>
</dbReference>
<sequence length="404" mass="40164">MSGTVPPPPPPGPASPQPGAERSQVPRQAPPSFAPGGARPGSAASPASPSTAASPAPARDPHATQVHQNLHAPVPPAPGSVASPSAASPGYPPAQATAAYPPAPTAAYPPAQATAAYPPGSATYPPRSTTPPAQATAAMAPVAPAAGSYPPAAQQTAAVPPPAPATHRSAPARQPVYSQPAPQAPGYGYTPEQHAYAQPSAHGAGAPQGGPATTQNPAVGRSRGRRLSPGWLAFIAVDVVLLVVALVFVVQALTGPDVPSVSTPSDTPAAAAEGDGQDQGEAEAVAFGAQVAELRSPSRNISCQIFEAGVSCGIAELNQRPAPVEGCDGSSGYVVTLDSVGDVALPCVDSKPKKAPKKLDELAYGESVTEGDFTCTSEQDGMYCRHDPSGNGFSLARAGIGATS</sequence>
<proteinExistence type="predicted"/>
<feature type="compositionally biased region" description="Low complexity" evidence="1">
    <location>
        <begin position="79"/>
        <end position="158"/>
    </location>
</feature>
<feature type="region of interest" description="Disordered" evidence="1">
    <location>
        <begin position="1"/>
        <end position="223"/>
    </location>
</feature>
<name>A0A2A9EWJ4_9MICO</name>
<evidence type="ECO:0000313" key="3">
    <source>
        <dbReference type="EMBL" id="PFG42672.1"/>
    </source>
</evidence>
<feature type="compositionally biased region" description="Low complexity" evidence="1">
    <location>
        <begin position="197"/>
        <end position="215"/>
    </location>
</feature>
<accession>A0A2A9EWJ4</accession>
<dbReference type="RefSeq" id="WP_098463143.1">
    <property type="nucleotide sequence ID" value="NZ_PDJJ01000001.1"/>
</dbReference>
<feature type="compositionally biased region" description="Pro residues" evidence="1">
    <location>
        <begin position="1"/>
        <end position="16"/>
    </location>
</feature>
<reference evidence="3 4" key="1">
    <citation type="submission" date="2017-10" db="EMBL/GenBank/DDBJ databases">
        <title>Sequencing the genomes of 1000 actinobacteria strains.</title>
        <authorList>
            <person name="Klenk H.-P."/>
        </authorList>
    </citation>
    <scope>NUCLEOTIDE SEQUENCE [LARGE SCALE GENOMIC DNA]</scope>
    <source>
        <strain evidence="3 4">DSM 21863</strain>
    </source>
</reference>
<keyword evidence="4" id="KW-1185">Reference proteome</keyword>
<comment type="caution">
    <text evidence="3">The sequence shown here is derived from an EMBL/GenBank/DDBJ whole genome shotgun (WGS) entry which is preliminary data.</text>
</comment>
<keyword evidence="2" id="KW-0812">Transmembrane</keyword>
<protein>
    <submittedName>
        <fullName evidence="3">Uncharacterized protein</fullName>
    </submittedName>
</protein>
<organism evidence="3 4">
    <name type="scientific">Isoptericola jiangsuensis</name>
    <dbReference type="NCBI Taxonomy" id="548579"/>
    <lineage>
        <taxon>Bacteria</taxon>
        <taxon>Bacillati</taxon>
        <taxon>Actinomycetota</taxon>
        <taxon>Actinomycetes</taxon>
        <taxon>Micrococcales</taxon>
        <taxon>Promicromonosporaceae</taxon>
        <taxon>Isoptericola</taxon>
    </lineage>
</organism>